<gene>
    <name evidence="1" type="ORF">LCGC14_2601140</name>
</gene>
<organism evidence="1">
    <name type="scientific">marine sediment metagenome</name>
    <dbReference type="NCBI Taxonomy" id="412755"/>
    <lineage>
        <taxon>unclassified sequences</taxon>
        <taxon>metagenomes</taxon>
        <taxon>ecological metagenomes</taxon>
    </lineage>
</organism>
<comment type="caution">
    <text evidence="1">The sequence shown here is derived from an EMBL/GenBank/DDBJ whole genome shotgun (WGS) entry which is preliminary data.</text>
</comment>
<dbReference type="AlphaFoldDB" id="A0A0F9A8Y5"/>
<reference evidence="1" key="1">
    <citation type="journal article" date="2015" name="Nature">
        <title>Complex archaea that bridge the gap between prokaryotes and eukaryotes.</title>
        <authorList>
            <person name="Spang A."/>
            <person name="Saw J.H."/>
            <person name="Jorgensen S.L."/>
            <person name="Zaremba-Niedzwiedzka K."/>
            <person name="Martijn J."/>
            <person name="Lind A.E."/>
            <person name="van Eijk R."/>
            <person name="Schleper C."/>
            <person name="Guy L."/>
            <person name="Ettema T.J."/>
        </authorList>
    </citation>
    <scope>NUCLEOTIDE SEQUENCE</scope>
</reference>
<proteinExistence type="predicted"/>
<evidence type="ECO:0000313" key="1">
    <source>
        <dbReference type="EMBL" id="KKL05930.1"/>
    </source>
</evidence>
<sequence>GKDGVVATVEVIKSKIENIEKQGVDLKEQNRLILQKIDALPKK</sequence>
<name>A0A0F9A8Y5_9ZZZZ</name>
<dbReference type="EMBL" id="LAZR01043921">
    <property type="protein sequence ID" value="KKL05930.1"/>
    <property type="molecule type" value="Genomic_DNA"/>
</dbReference>
<accession>A0A0F9A8Y5</accession>
<feature type="non-terminal residue" evidence="1">
    <location>
        <position position="1"/>
    </location>
</feature>
<protein>
    <submittedName>
        <fullName evidence="1">Uncharacterized protein</fullName>
    </submittedName>
</protein>